<dbReference type="GO" id="GO:0005886">
    <property type="term" value="C:plasma membrane"/>
    <property type="evidence" value="ECO:0007669"/>
    <property type="project" value="TreeGrafter"/>
</dbReference>
<reference evidence="8 9" key="1">
    <citation type="submission" date="2019-11" db="EMBL/GenBank/DDBJ databases">
        <title>Type strains purchased from KCTC, JCM and DSMZ.</title>
        <authorList>
            <person name="Lu H."/>
        </authorList>
    </citation>
    <scope>NUCLEOTIDE SEQUENCE [LARGE SCALE GENOMIC DNA]</scope>
    <source>
        <strain evidence="8 9">JCM 31587</strain>
    </source>
</reference>
<feature type="transmembrane region" description="Helical" evidence="7">
    <location>
        <begin position="6"/>
        <end position="21"/>
    </location>
</feature>
<feature type="transmembrane region" description="Helical" evidence="7">
    <location>
        <begin position="224"/>
        <end position="244"/>
    </location>
</feature>
<gene>
    <name evidence="8" type="ORF">GM658_02055</name>
</gene>
<dbReference type="Gene3D" id="1.10.3860.10">
    <property type="entry name" value="Sodium:dicarboxylate symporter"/>
    <property type="match status" value="1"/>
</dbReference>
<proteinExistence type="inferred from homology"/>
<evidence type="ECO:0000313" key="8">
    <source>
        <dbReference type="EMBL" id="MTW09371.1"/>
    </source>
</evidence>
<dbReference type="EMBL" id="WNKX01000001">
    <property type="protein sequence ID" value="MTW09371.1"/>
    <property type="molecule type" value="Genomic_DNA"/>
</dbReference>
<evidence type="ECO:0000256" key="2">
    <source>
        <dbReference type="ARBA" id="ARBA00006148"/>
    </source>
</evidence>
<feature type="transmembrane region" description="Helical" evidence="7">
    <location>
        <begin position="105"/>
        <end position="127"/>
    </location>
</feature>
<sequence length="465" mass="48173">MNLQVILNLAVAALLLAFLAVQQKRHASFTVRVFSALGLGIVLGAGLQLLYGASSEEVKVTGEYLDIVGSGYVRLLQMIVMPLIMVSIVSAILKLRNASSLGKISALTIGTLMITTTVAAAIGILMAKLFNLSAVGLASNAAEVARGVYLQGKLADAQALSLPNMILSFIPSNPFLDMTGARKTSTIAVVVFAVFIGVAAIGIAEKKPDHFTSFDHAVHVAHTIVMRMVTLVLRLTPYGVFALMAQVVSSSSYADILNLIGFVVASYCALLLMFCVHLAMVSASGLNPLRYTKKILPVLTFAFTSRTSAGSIPMSVQTQTERLGTPEGIANFAASFGATIGQNGCAGIYPAMLAVMIAPTVGIDPFTVGFLAPLLAIITVGSVGVAGVGGGATFAALIVLSSMNLPVALAGLLISIEPLIDMGRTALNVSGSIAAGTVTSRIMGETNMATFASNQELQIDSTSNA</sequence>
<dbReference type="GO" id="GO:0015293">
    <property type="term" value="F:symporter activity"/>
    <property type="evidence" value="ECO:0007669"/>
    <property type="project" value="InterPro"/>
</dbReference>
<dbReference type="OrthoDB" id="7778689at2"/>
<evidence type="ECO:0000313" key="9">
    <source>
        <dbReference type="Proteomes" id="UP000472320"/>
    </source>
</evidence>
<evidence type="ECO:0000256" key="5">
    <source>
        <dbReference type="ARBA" id="ARBA00022989"/>
    </source>
</evidence>
<keyword evidence="9" id="KW-1185">Reference proteome</keyword>
<protein>
    <submittedName>
        <fullName evidence="8">Cation:dicarboxylase symporter family transporter</fullName>
    </submittedName>
</protein>
<keyword evidence="6 7" id="KW-0472">Membrane</keyword>
<comment type="similarity">
    <text evidence="2">Belongs to the dicarboxylate/amino acid:cation symporter (DAACS) (TC 2.A.23) family.</text>
</comment>
<dbReference type="AlphaFoldDB" id="A0A6L6QBE9"/>
<evidence type="ECO:0000256" key="1">
    <source>
        <dbReference type="ARBA" id="ARBA00004141"/>
    </source>
</evidence>
<feature type="transmembrane region" description="Helical" evidence="7">
    <location>
        <begin position="394"/>
        <end position="414"/>
    </location>
</feature>
<organism evidence="8 9">
    <name type="scientific">Massilia eburnea</name>
    <dbReference type="NCBI Taxonomy" id="1776165"/>
    <lineage>
        <taxon>Bacteria</taxon>
        <taxon>Pseudomonadati</taxon>
        <taxon>Pseudomonadota</taxon>
        <taxon>Betaproteobacteria</taxon>
        <taxon>Burkholderiales</taxon>
        <taxon>Oxalobacteraceae</taxon>
        <taxon>Telluria group</taxon>
        <taxon>Massilia</taxon>
    </lineage>
</organism>
<dbReference type="InterPro" id="IPR036458">
    <property type="entry name" value="Na:dicarbo_symporter_sf"/>
</dbReference>
<keyword evidence="5 7" id="KW-1133">Transmembrane helix</keyword>
<dbReference type="PANTHER" id="PTHR42865:SF5">
    <property type="entry name" value="L-CYSTINE TRANSPORTER TCYP"/>
    <property type="match status" value="1"/>
</dbReference>
<comment type="subcellular location">
    <subcellularLocation>
        <location evidence="1">Membrane</location>
        <topology evidence="1">Multi-pass membrane protein</topology>
    </subcellularLocation>
</comment>
<dbReference type="RefSeq" id="WP_155452335.1">
    <property type="nucleotide sequence ID" value="NZ_WNKX01000001.1"/>
</dbReference>
<dbReference type="PANTHER" id="PTHR42865">
    <property type="entry name" value="PROTON/GLUTAMATE-ASPARTATE SYMPORTER"/>
    <property type="match status" value="1"/>
</dbReference>
<evidence type="ECO:0000256" key="4">
    <source>
        <dbReference type="ARBA" id="ARBA00022692"/>
    </source>
</evidence>
<feature type="transmembrane region" description="Helical" evidence="7">
    <location>
        <begin position="256"/>
        <end position="281"/>
    </location>
</feature>
<accession>A0A6L6QBE9</accession>
<keyword evidence="4 7" id="KW-0812">Transmembrane</keyword>
<comment type="caution">
    <text evidence="8">The sequence shown here is derived from an EMBL/GenBank/DDBJ whole genome shotgun (WGS) entry which is preliminary data.</text>
</comment>
<name>A0A6L6QBE9_9BURK</name>
<feature type="transmembrane region" description="Helical" evidence="7">
    <location>
        <begin position="366"/>
        <end position="388"/>
    </location>
</feature>
<dbReference type="PRINTS" id="PR00173">
    <property type="entry name" value="EDTRNSPORT"/>
</dbReference>
<keyword evidence="3" id="KW-0813">Transport</keyword>
<dbReference type="SUPFAM" id="SSF118215">
    <property type="entry name" value="Proton glutamate symport protein"/>
    <property type="match status" value="1"/>
</dbReference>
<evidence type="ECO:0000256" key="7">
    <source>
        <dbReference type="SAM" id="Phobius"/>
    </source>
</evidence>
<feature type="transmembrane region" description="Helical" evidence="7">
    <location>
        <begin position="33"/>
        <end position="51"/>
    </location>
</feature>
<dbReference type="InterPro" id="IPR001991">
    <property type="entry name" value="Na-dicarboxylate_symporter"/>
</dbReference>
<feature type="transmembrane region" description="Helical" evidence="7">
    <location>
        <begin position="185"/>
        <end position="204"/>
    </location>
</feature>
<evidence type="ECO:0000256" key="6">
    <source>
        <dbReference type="ARBA" id="ARBA00023136"/>
    </source>
</evidence>
<dbReference type="GO" id="GO:0015184">
    <property type="term" value="F:L-cystine transmembrane transporter activity"/>
    <property type="evidence" value="ECO:0007669"/>
    <property type="project" value="TreeGrafter"/>
</dbReference>
<feature type="transmembrane region" description="Helical" evidence="7">
    <location>
        <begin position="71"/>
        <end position="93"/>
    </location>
</feature>
<evidence type="ECO:0000256" key="3">
    <source>
        <dbReference type="ARBA" id="ARBA00022448"/>
    </source>
</evidence>
<dbReference type="Pfam" id="PF00375">
    <property type="entry name" value="SDF"/>
    <property type="match status" value="1"/>
</dbReference>
<dbReference type="Proteomes" id="UP000472320">
    <property type="component" value="Unassembled WGS sequence"/>
</dbReference>